<dbReference type="Pfam" id="PF18074">
    <property type="entry name" value="PriA_C"/>
    <property type="match status" value="1"/>
</dbReference>
<dbReference type="InterPro" id="IPR001650">
    <property type="entry name" value="Helicase_C-like"/>
</dbReference>
<feature type="binding site" evidence="12">
    <location>
        <position position="530"/>
    </location>
    <ligand>
        <name>Zn(2+)</name>
        <dbReference type="ChEBI" id="CHEBI:29105"/>
        <label>1</label>
    </ligand>
</feature>
<dbReference type="GO" id="GO:0006269">
    <property type="term" value="P:DNA replication, synthesis of primer"/>
    <property type="evidence" value="ECO:0007669"/>
    <property type="project" value="UniProtKB-KW"/>
</dbReference>
<dbReference type="InterPro" id="IPR042115">
    <property type="entry name" value="PriA_3primeBD_sf"/>
</dbReference>
<evidence type="ECO:0000256" key="5">
    <source>
        <dbReference type="ARBA" id="ARBA00022801"/>
    </source>
</evidence>
<dbReference type="PANTHER" id="PTHR30580:SF0">
    <property type="entry name" value="PRIMOSOMAL PROTEIN N"/>
    <property type="match status" value="1"/>
</dbReference>
<dbReference type="NCBIfam" id="TIGR00595">
    <property type="entry name" value="priA"/>
    <property type="match status" value="1"/>
</dbReference>
<feature type="binding site" evidence="12">
    <location>
        <position position="560"/>
    </location>
    <ligand>
        <name>Zn(2+)</name>
        <dbReference type="ChEBI" id="CHEBI:29105"/>
        <label>2</label>
    </ligand>
</feature>
<dbReference type="InterPro" id="IPR005259">
    <property type="entry name" value="PriA"/>
</dbReference>
<evidence type="ECO:0000256" key="1">
    <source>
        <dbReference type="ARBA" id="ARBA00022515"/>
    </source>
</evidence>
<dbReference type="PROSITE" id="PS51192">
    <property type="entry name" value="HELICASE_ATP_BIND_1"/>
    <property type="match status" value="1"/>
</dbReference>
<dbReference type="PANTHER" id="PTHR30580">
    <property type="entry name" value="PRIMOSOMAL PROTEIN N"/>
    <property type="match status" value="1"/>
</dbReference>
<dbReference type="PROSITE" id="PS51194">
    <property type="entry name" value="HELICASE_CTER"/>
    <property type="match status" value="1"/>
</dbReference>
<comment type="catalytic activity">
    <reaction evidence="11 12">
        <text>ATP + H2O = ADP + phosphate + H(+)</text>
        <dbReference type="Rhea" id="RHEA:13065"/>
        <dbReference type="ChEBI" id="CHEBI:15377"/>
        <dbReference type="ChEBI" id="CHEBI:15378"/>
        <dbReference type="ChEBI" id="CHEBI:30616"/>
        <dbReference type="ChEBI" id="CHEBI:43474"/>
        <dbReference type="ChEBI" id="CHEBI:456216"/>
        <dbReference type="EC" id="5.6.2.4"/>
    </reaction>
</comment>
<accession>A0A1F7SKD1</accession>
<dbReference type="HAMAP" id="MF_00983">
    <property type="entry name" value="PriA"/>
    <property type="match status" value="1"/>
</dbReference>
<evidence type="ECO:0000256" key="10">
    <source>
        <dbReference type="ARBA" id="ARBA00023235"/>
    </source>
</evidence>
<keyword evidence="9 12" id="KW-0238">DNA-binding</keyword>
<comment type="catalytic activity">
    <reaction evidence="12">
        <text>Couples ATP hydrolysis with the unwinding of duplex DNA by translocating in the 3'-5' direction.</text>
        <dbReference type="EC" id="5.6.2.4"/>
    </reaction>
</comment>
<evidence type="ECO:0000256" key="7">
    <source>
        <dbReference type="ARBA" id="ARBA00022833"/>
    </source>
</evidence>
<evidence type="ECO:0000313" key="16">
    <source>
        <dbReference type="Proteomes" id="UP000178082"/>
    </source>
</evidence>
<comment type="caution">
    <text evidence="15">The sequence shown here is derived from an EMBL/GenBank/DDBJ whole genome shotgun (WGS) entry which is preliminary data.</text>
</comment>
<keyword evidence="1 12" id="KW-0639">Primosome</keyword>
<keyword evidence="8 12" id="KW-0067">ATP-binding</keyword>
<dbReference type="Pfam" id="PF00270">
    <property type="entry name" value="DEAD"/>
    <property type="match status" value="1"/>
</dbReference>
<evidence type="ECO:0000259" key="13">
    <source>
        <dbReference type="PROSITE" id="PS51192"/>
    </source>
</evidence>
<dbReference type="Pfam" id="PF18319">
    <property type="entry name" value="Zn_ribbon_PriA"/>
    <property type="match status" value="1"/>
</dbReference>
<evidence type="ECO:0000256" key="11">
    <source>
        <dbReference type="ARBA" id="ARBA00048988"/>
    </source>
</evidence>
<keyword evidence="6 12" id="KW-0347">Helicase</keyword>
<dbReference type="GO" id="GO:0005524">
    <property type="term" value="F:ATP binding"/>
    <property type="evidence" value="ECO:0007669"/>
    <property type="project" value="UniProtKB-UniRule"/>
</dbReference>
<dbReference type="EMBL" id="MGDI01000016">
    <property type="protein sequence ID" value="OGL54219.1"/>
    <property type="molecule type" value="Genomic_DNA"/>
</dbReference>
<dbReference type="InterPro" id="IPR041236">
    <property type="entry name" value="PriA_C"/>
</dbReference>
<dbReference type="InterPro" id="IPR041222">
    <property type="entry name" value="PriA_3primeBD"/>
</dbReference>
<feature type="binding site" evidence="12">
    <location>
        <position position="542"/>
    </location>
    <ligand>
        <name>Zn(2+)</name>
        <dbReference type="ChEBI" id="CHEBI:29105"/>
        <label>2</label>
    </ligand>
</feature>
<feature type="binding site" evidence="12">
    <location>
        <position position="570"/>
    </location>
    <ligand>
        <name>Zn(2+)</name>
        <dbReference type="ChEBI" id="CHEBI:29105"/>
        <label>1</label>
    </ligand>
</feature>
<proteinExistence type="inferred from homology"/>
<dbReference type="Gene3D" id="3.40.1440.60">
    <property type="entry name" value="PriA, 3(prime) DNA-binding domain"/>
    <property type="match status" value="1"/>
</dbReference>
<dbReference type="GO" id="GO:0016887">
    <property type="term" value="F:ATP hydrolysis activity"/>
    <property type="evidence" value="ECO:0007669"/>
    <property type="project" value="RHEA"/>
</dbReference>
<evidence type="ECO:0000256" key="6">
    <source>
        <dbReference type="ARBA" id="ARBA00022806"/>
    </source>
</evidence>
<dbReference type="GO" id="GO:0008270">
    <property type="term" value="F:zinc ion binding"/>
    <property type="evidence" value="ECO:0007669"/>
    <property type="project" value="UniProtKB-UniRule"/>
</dbReference>
<dbReference type="InterPro" id="IPR011545">
    <property type="entry name" value="DEAD/DEAH_box_helicase_dom"/>
</dbReference>
<protein>
    <recommendedName>
        <fullName evidence="12">Replication restart protein PriA</fullName>
    </recommendedName>
    <alternativeName>
        <fullName evidence="12">ATP-dependent DNA helicase PriA</fullName>
        <ecNumber evidence="12">5.6.2.4</ecNumber>
    </alternativeName>
    <alternativeName>
        <fullName evidence="12">DNA 3'-5' helicase PriA</fullName>
    </alternativeName>
</protein>
<evidence type="ECO:0000256" key="9">
    <source>
        <dbReference type="ARBA" id="ARBA00023125"/>
    </source>
</evidence>
<dbReference type="GO" id="GO:1990077">
    <property type="term" value="C:primosome complex"/>
    <property type="evidence" value="ECO:0007669"/>
    <property type="project" value="UniProtKB-UniRule"/>
</dbReference>
<dbReference type="GO" id="GO:0003677">
    <property type="term" value="F:DNA binding"/>
    <property type="evidence" value="ECO:0007669"/>
    <property type="project" value="UniProtKB-UniRule"/>
</dbReference>
<keyword evidence="5 12" id="KW-0378">Hydrolase</keyword>
<feature type="binding site" evidence="12">
    <location>
        <position position="573"/>
    </location>
    <ligand>
        <name>Zn(2+)</name>
        <dbReference type="ChEBI" id="CHEBI:29105"/>
        <label>1</label>
    </ligand>
</feature>
<dbReference type="InterPro" id="IPR027417">
    <property type="entry name" value="P-loop_NTPase"/>
</dbReference>
<evidence type="ECO:0000256" key="3">
    <source>
        <dbReference type="ARBA" id="ARBA00022723"/>
    </source>
</evidence>
<dbReference type="GO" id="GO:0006302">
    <property type="term" value="P:double-strand break repair"/>
    <property type="evidence" value="ECO:0007669"/>
    <property type="project" value="InterPro"/>
</dbReference>
<keyword evidence="2 12" id="KW-0235">DNA replication</keyword>
<dbReference type="NCBIfam" id="NF004066">
    <property type="entry name" value="PRK05580.1-3"/>
    <property type="match status" value="1"/>
</dbReference>
<comment type="cofactor">
    <cofactor evidence="12">
        <name>Zn(2+)</name>
        <dbReference type="ChEBI" id="CHEBI:29105"/>
    </cofactor>
    <text evidence="12">Binds 2 zinc ions per subunit.</text>
</comment>
<dbReference type="FunFam" id="3.40.50.300:FF:000489">
    <property type="entry name" value="Primosome assembly protein PriA"/>
    <property type="match status" value="1"/>
</dbReference>
<comment type="function">
    <text evidence="12">Initiates the restart of stalled replication forks, which reloads the replicative helicase on sites other than the origin of replication. Recognizes and binds to abandoned replication forks and remodels them to uncover a helicase loading site. Promotes assembly of the primosome at these replication forks.</text>
</comment>
<dbReference type="AlphaFoldDB" id="A0A1F7SKD1"/>
<dbReference type="STRING" id="1817883.A3G31_05515"/>
<dbReference type="FunFam" id="3.40.1440.60:FF:000001">
    <property type="entry name" value="Primosomal protein N"/>
    <property type="match status" value="1"/>
</dbReference>
<organism evidence="15 16">
    <name type="scientific">Candidatus Schekmanbacteria bacterium RIFCSPLOWO2_12_FULL_38_15</name>
    <dbReference type="NCBI Taxonomy" id="1817883"/>
    <lineage>
        <taxon>Bacteria</taxon>
        <taxon>Candidatus Schekmaniibacteriota</taxon>
    </lineage>
</organism>
<dbReference type="InterPro" id="IPR014001">
    <property type="entry name" value="Helicase_ATP-bd"/>
</dbReference>
<evidence type="ECO:0000256" key="4">
    <source>
        <dbReference type="ARBA" id="ARBA00022741"/>
    </source>
</evidence>
<feature type="binding site" evidence="12">
    <location>
        <position position="557"/>
    </location>
    <ligand>
        <name>Zn(2+)</name>
        <dbReference type="ChEBI" id="CHEBI:29105"/>
        <label>2</label>
    </ligand>
</feature>
<comment type="subunit">
    <text evidence="12">Component of the replication restart primosome.</text>
</comment>
<dbReference type="CDD" id="cd18804">
    <property type="entry name" value="SF2_C_priA"/>
    <property type="match status" value="1"/>
</dbReference>
<dbReference type="GO" id="GO:0006270">
    <property type="term" value="P:DNA replication initiation"/>
    <property type="evidence" value="ECO:0007669"/>
    <property type="project" value="TreeGrafter"/>
</dbReference>
<comment type="similarity">
    <text evidence="12">Belongs to the helicase family. PriA subfamily.</text>
</comment>
<keyword evidence="3 12" id="KW-0479">Metal-binding</keyword>
<dbReference type="Pfam" id="PF17764">
    <property type="entry name" value="PriA_3primeBD"/>
    <property type="match status" value="1"/>
</dbReference>
<evidence type="ECO:0000259" key="14">
    <source>
        <dbReference type="PROSITE" id="PS51194"/>
    </source>
</evidence>
<dbReference type="GO" id="GO:0006310">
    <property type="term" value="P:DNA recombination"/>
    <property type="evidence" value="ECO:0007669"/>
    <property type="project" value="InterPro"/>
</dbReference>
<feature type="domain" description="Helicase C-terminal" evidence="14">
    <location>
        <begin position="554"/>
        <end position="734"/>
    </location>
</feature>
<keyword evidence="7 12" id="KW-0862">Zinc</keyword>
<dbReference type="SUPFAM" id="SSF52540">
    <property type="entry name" value="P-loop containing nucleoside triphosphate hydrolases"/>
    <property type="match status" value="2"/>
</dbReference>
<dbReference type="SMART" id="SM00487">
    <property type="entry name" value="DEXDc"/>
    <property type="match status" value="1"/>
</dbReference>
<evidence type="ECO:0000256" key="12">
    <source>
        <dbReference type="HAMAP-Rule" id="MF_00983"/>
    </source>
</evidence>
<gene>
    <name evidence="12" type="primary">priA</name>
    <name evidence="15" type="ORF">A3G31_05515</name>
</gene>
<dbReference type="SMART" id="SM00490">
    <property type="entry name" value="HELICc"/>
    <property type="match status" value="1"/>
</dbReference>
<keyword evidence="4 12" id="KW-0547">Nucleotide-binding</keyword>
<reference evidence="15 16" key="1">
    <citation type="journal article" date="2016" name="Nat. Commun.">
        <title>Thousands of microbial genomes shed light on interconnected biogeochemical processes in an aquifer system.</title>
        <authorList>
            <person name="Anantharaman K."/>
            <person name="Brown C.T."/>
            <person name="Hug L.A."/>
            <person name="Sharon I."/>
            <person name="Castelle C.J."/>
            <person name="Probst A.J."/>
            <person name="Thomas B.C."/>
            <person name="Singh A."/>
            <person name="Wilkins M.J."/>
            <person name="Karaoz U."/>
            <person name="Brodie E.L."/>
            <person name="Williams K.H."/>
            <person name="Hubbard S.S."/>
            <person name="Banfield J.F."/>
        </authorList>
    </citation>
    <scope>NUCLEOTIDE SEQUENCE [LARGE SCALE GENOMIC DNA]</scope>
</reference>
<evidence type="ECO:0000256" key="2">
    <source>
        <dbReference type="ARBA" id="ARBA00022705"/>
    </source>
</evidence>
<evidence type="ECO:0000256" key="8">
    <source>
        <dbReference type="ARBA" id="ARBA00022840"/>
    </source>
</evidence>
<keyword evidence="10 12" id="KW-0413">Isomerase</keyword>
<dbReference type="GO" id="GO:0043138">
    <property type="term" value="F:3'-5' DNA helicase activity"/>
    <property type="evidence" value="ECO:0007669"/>
    <property type="project" value="UniProtKB-EC"/>
</dbReference>
<dbReference type="Pfam" id="PF00271">
    <property type="entry name" value="Helicase_C"/>
    <property type="match status" value="1"/>
</dbReference>
<dbReference type="Proteomes" id="UP000178082">
    <property type="component" value="Unassembled WGS sequence"/>
</dbReference>
<dbReference type="CDD" id="cd17929">
    <property type="entry name" value="DEXHc_priA"/>
    <property type="match status" value="1"/>
</dbReference>
<dbReference type="Gene3D" id="3.40.50.300">
    <property type="entry name" value="P-loop containing nucleotide triphosphate hydrolases"/>
    <property type="match status" value="2"/>
</dbReference>
<dbReference type="EC" id="5.6.2.4" evidence="12"/>
<sequence>MNTESKFIDVAVDSPVFSQYLYAVPESLRQEIDIGKRVLVPFGKKIITGYITAYSTKTQAFEIKEVIDVLDDKPLLSARMLDLCRWISRYYFAPLGLVIKSVLPAGINIKSLTVVKISGASGKGQGGMELESEAEKLGETEEKIYEFVKKKGEVSLSGIQRGLKINQIYSPVKKLCSAGLVETFMKVKGPSTYSMKIKYVRINLKEDFEALIKKFKIKGRKGYEVLKLISEKGEMPLKDLMSETSSGISTIKSLRKKGILEICEKRVLRDPYKEVVFTKSGHLQLNDSQILALEGIVNEIDRKEFSGILLHGVTGSGKTEVYIQAIGKTIEQGKKAIVLVPEISLTPQMVSRFKSRFGERVAVLHSALMPGERFDEWQKIYNGTVDVAVGARSAIFAPFENTGLIVVDEEHDSSYKQEEVPCYNARDVALVRGKLQNCTVILGSATPSLESFYNARIGKYKYLRLEKRIGDKPMPEVEIVDIRKSFKSERNKDFSICSENLIESIKSVLRKNEQVLLFINRRGYANFIQCTACGESLRCPNCSVTLTYHKKEKRLKCHYCDYSIFLSETCPHCNSSAIKEIGIGTQKLEEEIKKLFPDARVARFDRDTVKGKFSHQKILERLENGEIDILIGTQMLSKGHDYPKVTLVCAVLADLDLNFPDFRAAEKGFQLLVQVSGRAGRSFFRGKSIIQTLNPEHYCIEAAKEHNYLKFFEREINFRKRLNYPPFTRIANIIIKGDTDAETKTAAAEFKRLLLKASEDQNIESLDILGPSPALLHRLRAKYRWQIIIKSEKISFLHSVLNKCRDTLQFTPKKEFKRVSIHIDIDPANLV</sequence>
<dbReference type="InterPro" id="IPR040498">
    <property type="entry name" value="PriA_CRR"/>
</dbReference>
<evidence type="ECO:0000313" key="15">
    <source>
        <dbReference type="EMBL" id="OGL54219.1"/>
    </source>
</evidence>
<feature type="binding site" evidence="12">
    <location>
        <position position="539"/>
    </location>
    <ligand>
        <name>Zn(2+)</name>
        <dbReference type="ChEBI" id="CHEBI:29105"/>
        <label>2</label>
    </ligand>
</feature>
<name>A0A1F7SKD1_9BACT</name>
<feature type="binding site" evidence="12">
    <location>
        <position position="533"/>
    </location>
    <ligand>
        <name>Zn(2+)</name>
        <dbReference type="ChEBI" id="CHEBI:29105"/>
        <label>1</label>
    </ligand>
</feature>
<feature type="domain" description="Helicase ATP-binding" evidence="13">
    <location>
        <begin position="299"/>
        <end position="465"/>
    </location>
</feature>